<keyword evidence="2" id="KW-0378">Hydrolase</keyword>
<evidence type="ECO:0000259" key="1">
    <source>
        <dbReference type="Pfam" id="PF00561"/>
    </source>
</evidence>
<dbReference type="SUPFAM" id="SSF53474">
    <property type="entry name" value="alpha/beta-Hydrolases"/>
    <property type="match status" value="1"/>
</dbReference>
<dbReference type="InterPro" id="IPR050471">
    <property type="entry name" value="AB_hydrolase"/>
</dbReference>
<reference evidence="2" key="2">
    <citation type="submission" date="2020-09" db="EMBL/GenBank/DDBJ databases">
        <authorList>
            <person name="Sun Q."/>
            <person name="Zhou Y."/>
        </authorList>
    </citation>
    <scope>NUCLEOTIDE SEQUENCE</scope>
    <source>
        <strain evidence="2">CGMCC 1.10749</strain>
    </source>
</reference>
<dbReference type="GO" id="GO:0004806">
    <property type="term" value="F:triacylglycerol lipase activity"/>
    <property type="evidence" value="ECO:0007669"/>
    <property type="project" value="TreeGrafter"/>
</dbReference>
<dbReference type="EMBL" id="BMEA01000004">
    <property type="protein sequence ID" value="GGB88630.1"/>
    <property type="molecule type" value="Genomic_DNA"/>
</dbReference>
<dbReference type="PANTHER" id="PTHR43433:SF5">
    <property type="entry name" value="AB HYDROLASE-1 DOMAIN-CONTAINING PROTEIN"/>
    <property type="match status" value="1"/>
</dbReference>
<evidence type="ECO:0000313" key="2">
    <source>
        <dbReference type="EMBL" id="GGB88630.1"/>
    </source>
</evidence>
<dbReference type="GO" id="GO:0046503">
    <property type="term" value="P:glycerolipid catabolic process"/>
    <property type="evidence" value="ECO:0007669"/>
    <property type="project" value="TreeGrafter"/>
</dbReference>
<dbReference type="Gene3D" id="3.40.50.1820">
    <property type="entry name" value="alpha/beta hydrolase"/>
    <property type="match status" value="1"/>
</dbReference>
<dbReference type="PANTHER" id="PTHR43433">
    <property type="entry name" value="HYDROLASE, ALPHA/BETA FOLD FAMILY PROTEIN"/>
    <property type="match status" value="1"/>
</dbReference>
<dbReference type="Pfam" id="PF00561">
    <property type="entry name" value="Abhydrolase_1"/>
    <property type="match status" value="1"/>
</dbReference>
<reference evidence="2" key="1">
    <citation type="journal article" date="2014" name="Int. J. Syst. Evol. Microbiol.">
        <title>Complete genome sequence of Corynebacterium casei LMG S-19264T (=DSM 44701T), isolated from a smear-ripened cheese.</title>
        <authorList>
            <consortium name="US DOE Joint Genome Institute (JGI-PGF)"/>
            <person name="Walter F."/>
            <person name="Albersmeier A."/>
            <person name="Kalinowski J."/>
            <person name="Ruckert C."/>
        </authorList>
    </citation>
    <scope>NUCLEOTIDE SEQUENCE</scope>
    <source>
        <strain evidence="2">CGMCC 1.10749</strain>
    </source>
</reference>
<sequence>MTSAQIGDVRIEYVIDGPDDGDPMLLIMGMGAQLVAWPQDLVDLLVDRGFRVVRYDNRDQGLSSFTETPAPTRKDIARGLAARRLARADYTLADLAGDAAGLLAHLGIASAHVVGASMGGMIAQQLTIDRPELVRSLCSIMSNTGHRRYGRTSAKLLPALVRQIRANPPTTRDEAIAASVEAFRVIAGKDFDADEMRLIAQAHAERGTVTSVSRDRQLNAINASPDRTAALRSITVPTLVIHGLRDRLVLPSGGVATTRAIPGSRLLVFPEMGHDLPRGRRVEMADAIALNASRADSTASG</sequence>
<comment type="caution">
    <text evidence="2">The sequence shown here is derived from an EMBL/GenBank/DDBJ whole genome shotgun (WGS) entry which is preliminary data.</text>
</comment>
<organism evidence="2 3">
    <name type="scientific">Knoellia flava</name>
    <dbReference type="NCBI Taxonomy" id="913969"/>
    <lineage>
        <taxon>Bacteria</taxon>
        <taxon>Bacillati</taxon>
        <taxon>Actinomycetota</taxon>
        <taxon>Actinomycetes</taxon>
        <taxon>Micrococcales</taxon>
        <taxon>Intrasporangiaceae</taxon>
        <taxon>Knoellia</taxon>
    </lineage>
</organism>
<protein>
    <submittedName>
        <fullName evidence="2">Alpha/beta hydrolase</fullName>
    </submittedName>
</protein>
<dbReference type="RefSeq" id="WP_035947911.1">
    <property type="nucleotide sequence ID" value="NZ_BMEA01000004.1"/>
</dbReference>
<evidence type="ECO:0000313" key="3">
    <source>
        <dbReference type="Proteomes" id="UP000628079"/>
    </source>
</evidence>
<name>A0A8H9FUR2_9MICO</name>
<accession>A0A8H9FUR2</accession>
<feature type="domain" description="AB hydrolase-1" evidence="1">
    <location>
        <begin position="23"/>
        <end position="275"/>
    </location>
</feature>
<dbReference type="InterPro" id="IPR000073">
    <property type="entry name" value="AB_hydrolase_1"/>
</dbReference>
<dbReference type="InterPro" id="IPR029058">
    <property type="entry name" value="AB_hydrolase_fold"/>
</dbReference>
<dbReference type="AlphaFoldDB" id="A0A8H9FUR2"/>
<gene>
    <name evidence="2" type="ORF">GCM10011314_30540</name>
</gene>
<proteinExistence type="predicted"/>
<dbReference type="Proteomes" id="UP000628079">
    <property type="component" value="Unassembled WGS sequence"/>
</dbReference>